<dbReference type="RefSeq" id="WP_380858663.1">
    <property type="nucleotide sequence ID" value="NZ_JBHRXV010000004.1"/>
</dbReference>
<evidence type="ECO:0000256" key="1">
    <source>
        <dbReference type="SAM" id="SignalP"/>
    </source>
</evidence>
<dbReference type="EMBL" id="JBHRXV010000004">
    <property type="protein sequence ID" value="MFC3712220.1"/>
    <property type="molecule type" value="Genomic_DNA"/>
</dbReference>
<accession>A0ABV7X9V4</accession>
<evidence type="ECO:0000313" key="3">
    <source>
        <dbReference type="Proteomes" id="UP001595615"/>
    </source>
</evidence>
<organism evidence="2 3">
    <name type="scientific">Sphingoaurantiacus capsulatus</name>
    <dbReference type="NCBI Taxonomy" id="1771310"/>
    <lineage>
        <taxon>Bacteria</taxon>
        <taxon>Pseudomonadati</taxon>
        <taxon>Pseudomonadota</taxon>
        <taxon>Alphaproteobacteria</taxon>
        <taxon>Sphingomonadales</taxon>
        <taxon>Sphingosinicellaceae</taxon>
        <taxon>Sphingoaurantiacus</taxon>
    </lineage>
</organism>
<protein>
    <recommendedName>
        <fullName evidence="4">Lipoprotein</fullName>
    </recommendedName>
</protein>
<feature type="chain" id="PRO_5047303113" description="Lipoprotein" evidence="1">
    <location>
        <begin position="22"/>
        <end position="42"/>
    </location>
</feature>
<sequence length="42" mass="4340">MIRIVLTMCVAFALAACTTTATSTTEGAVPRDAWGRPVTAGK</sequence>
<dbReference type="PROSITE" id="PS51257">
    <property type="entry name" value="PROKAR_LIPOPROTEIN"/>
    <property type="match status" value="1"/>
</dbReference>
<feature type="signal peptide" evidence="1">
    <location>
        <begin position="1"/>
        <end position="21"/>
    </location>
</feature>
<name>A0ABV7X9V4_9SPHN</name>
<keyword evidence="3" id="KW-1185">Reference proteome</keyword>
<evidence type="ECO:0000313" key="2">
    <source>
        <dbReference type="EMBL" id="MFC3712220.1"/>
    </source>
</evidence>
<keyword evidence="1" id="KW-0732">Signal</keyword>
<dbReference type="Proteomes" id="UP001595615">
    <property type="component" value="Unassembled WGS sequence"/>
</dbReference>
<proteinExistence type="predicted"/>
<comment type="caution">
    <text evidence="2">The sequence shown here is derived from an EMBL/GenBank/DDBJ whole genome shotgun (WGS) entry which is preliminary data.</text>
</comment>
<gene>
    <name evidence="2" type="ORF">ACFOMD_06545</name>
</gene>
<evidence type="ECO:0008006" key="4">
    <source>
        <dbReference type="Google" id="ProtNLM"/>
    </source>
</evidence>
<reference evidence="3" key="1">
    <citation type="journal article" date="2019" name="Int. J. Syst. Evol. Microbiol.">
        <title>The Global Catalogue of Microorganisms (GCM) 10K type strain sequencing project: providing services to taxonomists for standard genome sequencing and annotation.</title>
        <authorList>
            <consortium name="The Broad Institute Genomics Platform"/>
            <consortium name="The Broad Institute Genome Sequencing Center for Infectious Disease"/>
            <person name="Wu L."/>
            <person name="Ma J."/>
        </authorList>
    </citation>
    <scope>NUCLEOTIDE SEQUENCE [LARGE SCALE GENOMIC DNA]</scope>
    <source>
        <strain evidence="3">KCTC 42644</strain>
    </source>
</reference>